<dbReference type="GO" id="GO:0004252">
    <property type="term" value="F:serine-type endopeptidase activity"/>
    <property type="evidence" value="ECO:0007669"/>
    <property type="project" value="TreeGrafter"/>
</dbReference>
<dbReference type="STRING" id="117157.SAMN04489717_2413"/>
<dbReference type="SUPFAM" id="SSF69304">
    <property type="entry name" value="Tricorn protease N-terminal domain"/>
    <property type="match status" value="1"/>
</dbReference>
<accession>A0A1H1RGY3</accession>
<dbReference type="PANTHER" id="PTHR42776">
    <property type="entry name" value="SERINE PEPTIDASE S9 FAMILY MEMBER"/>
    <property type="match status" value="1"/>
</dbReference>
<dbReference type="SUPFAM" id="SSF53474">
    <property type="entry name" value="alpha/beta-Hydrolases"/>
    <property type="match status" value="1"/>
</dbReference>
<dbReference type="EMBL" id="LT629732">
    <property type="protein sequence ID" value="SDS34952.1"/>
    <property type="molecule type" value="Genomic_DNA"/>
</dbReference>
<evidence type="ECO:0000259" key="2">
    <source>
        <dbReference type="Pfam" id="PF00326"/>
    </source>
</evidence>
<organism evidence="3 4">
    <name type="scientific">Actinopolymorpha singaporensis</name>
    <dbReference type="NCBI Taxonomy" id="117157"/>
    <lineage>
        <taxon>Bacteria</taxon>
        <taxon>Bacillati</taxon>
        <taxon>Actinomycetota</taxon>
        <taxon>Actinomycetes</taxon>
        <taxon>Propionibacteriales</taxon>
        <taxon>Actinopolymorphaceae</taxon>
        <taxon>Actinopolymorpha</taxon>
    </lineage>
</organism>
<evidence type="ECO:0000256" key="1">
    <source>
        <dbReference type="ARBA" id="ARBA00022801"/>
    </source>
</evidence>
<dbReference type="Gene3D" id="3.40.50.1820">
    <property type="entry name" value="alpha/beta hydrolase"/>
    <property type="match status" value="1"/>
</dbReference>
<proteinExistence type="predicted"/>
<evidence type="ECO:0000313" key="3">
    <source>
        <dbReference type="EMBL" id="SDS34952.1"/>
    </source>
</evidence>
<dbReference type="GO" id="GO:0006508">
    <property type="term" value="P:proteolysis"/>
    <property type="evidence" value="ECO:0007669"/>
    <property type="project" value="InterPro"/>
</dbReference>
<feature type="domain" description="Peptidase S9 prolyl oligopeptidase catalytic" evidence="2">
    <location>
        <begin position="219"/>
        <end position="413"/>
    </location>
</feature>
<protein>
    <submittedName>
        <fullName evidence="3">Prolyl oligopeptidase family protein</fullName>
    </submittedName>
</protein>
<evidence type="ECO:0000313" key="4">
    <source>
        <dbReference type="Proteomes" id="UP000198983"/>
    </source>
</evidence>
<sequence>MAHMNAGVDKPRPEDLPGYTTAVTLSSSGRIAFLNSDCDPEFPWWFRLLVEHPAGWTVPLPPELRLAGPPAWSEDGSVLSVGAFRGIRRGVVVLEPDSGSWWWATPDDQASYVGVVPAPGGRYVEAVRVGLDGVRNHVRVDREGGALSQLDSSDVERLLDVRVSCRLVRWEVPAGTLEGVLMTPASGGGRTLPLVVDLHGGPIGAFQAGDVGNMAGWCARGFAAFRPEFRSSGILGPDAMWQAFRGAGLPCSDLEVEEVLAGVAAVADTGLLDTDRMFAIGHSYGAYLLNRIVTTDHPFRAAVCWEGIADLRLLDAASLRTQSRWRGGTPADRPDVWAAASPVERAAQVRVPMLLIYGEHGLAVPHGENWLTALRRHGVRSEYVVYANEGHVMTDPRNEADLLDRARTWFLSVL</sequence>
<keyword evidence="4" id="KW-1185">Reference proteome</keyword>
<dbReference type="Proteomes" id="UP000198983">
    <property type="component" value="Chromosome I"/>
</dbReference>
<dbReference type="AlphaFoldDB" id="A0A1H1RGY3"/>
<keyword evidence="1" id="KW-0378">Hydrolase</keyword>
<dbReference type="PANTHER" id="PTHR42776:SF27">
    <property type="entry name" value="DIPEPTIDYL PEPTIDASE FAMILY MEMBER 6"/>
    <property type="match status" value="1"/>
</dbReference>
<dbReference type="InterPro" id="IPR001375">
    <property type="entry name" value="Peptidase_S9_cat"/>
</dbReference>
<reference evidence="3 4" key="1">
    <citation type="submission" date="2016-10" db="EMBL/GenBank/DDBJ databases">
        <authorList>
            <person name="de Groot N.N."/>
        </authorList>
    </citation>
    <scope>NUCLEOTIDE SEQUENCE [LARGE SCALE GENOMIC DNA]</scope>
    <source>
        <strain evidence="3 4">DSM 22024</strain>
    </source>
</reference>
<gene>
    <name evidence="3" type="ORF">SAMN04489717_2413</name>
</gene>
<dbReference type="InterPro" id="IPR029058">
    <property type="entry name" value="AB_hydrolase_fold"/>
</dbReference>
<dbReference type="Pfam" id="PF00326">
    <property type="entry name" value="Peptidase_S9"/>
    <property type="match status" value="1"/>
</dbReference>
<name>A0A1H1RGY3_9ACTN</name>